<sequence length="114" mass="12735">MLAVYIHELPDWPNFQWDYNALVVKLANVRFKQGKLIGEMKSIGFSLQLEAVVQTITQDVVKSSEIEGQILNPDHVRSSVAQHMGVDNGGLPPAGIPMAWLKCFWTQLVTITTN</sequence>
<dbReference type="AlphaFoldDB" id="A0A498R232"/>
<dbReference type="Proteomes" id="UP000277811">
    <property type="component" value="Unassembled WGS sequence"/>
</dbReference>
<evidence type="ECO:0000313" key="3">
    <source>
        <dbReference type="Proteomes" id="UP000277811"/>
    </source>
</evidence>
<proteinExistence type="predicted"/>
<dbReference type="RefSeq" id="WP_207856851.1">
    <property type="nucleotide sequence ID" value="NZ_UPPP01000054.1"/>
</dbReference>
<reference evidence="2 3" key="1">
    <citation type="submission" date="2018-06" db="EMBL/GenBank/DDBJ databases">
        <authorList>
            <person name="Strepis N."/>
        </authorList>
    </citation>
    <scope>NUCLEOTIDE SEQUENCE [LARGE SCALE GENOMIC DNA]</scope>
    <source>
        <strain evidence="2">LUCI</strain>
    </source>
</reference>
<keyword evidence="3" id="KW-1185">Reference proteome</keyword>
<dbReference type="EMBL" id="UPPP01000054">
    <property type="protein sequence ID" value="VBB05219.1"/>
    <property type="molecule type" value="Genomic_DNA"/>
</dbReference>
<gene>
    <name evidence="2" type="ORF">LUCI_0426</name>
</gene>
<dbReference type="Pfam" id="PF13776">
    <property type="entry name" value="DUF4172"/>
    <property type="match status" value="1"/>
</dbReference>
<evidence type="ECO:0000259" key="1">
    <source>
        <dbReference type="Pfam" id="PF13776"/>
    </source>
</evidence>
<feature type="domain" description="DUF4172" evidence="1">
    <location>
        <begin position="5"/>
        <end position="86"/>
    </location>
</feature>
<evidence type="ECO:0000313" key="2">
    <source>
        <dbReference type="EMBL" id="VBB05219.1"/>
    </source>
</evidence>
<dbReference type="InterPro" id="IPR025230">
    <property type="entry name" value="DUF4172"/>
</dbReference>
<accession>A0A498R232</accession>
<organism evidence="2 3">
    <name type="scientific">Lucifera butyrica</name>
    <dbReference type="NCBI Taxonomy" id="1351585"/>
    <lineage>
        <taxon>Bacteria</taxon>
        <taxon>Bacillati</taxon>
        <taxon>Bacillota</taxon>
        <taxon>Negativicutes</taxon>
        <taxon>Veillonellales</taxon>
        <taxon>Veillonellaceae</taxon>
        <taxon>Lucifera</taxon>
    </lineage>
</organism>
<protein>
    <recommendedName>
        <fullName evidence="1">DUF4172 domain-containing protein</fullName>
    </recommendedName>
</protein>
<name>A0A498R232_9FIRM</name>